<sequence length="78" mass="8735">MEQQSKKARLLGFVSFLLTIGLVVDLVNGDFLQITNWSSAENMGGALFEVILLVGTFFFIKEVLFPAFHKRKEVSIGK</sequence>
<comment type="caution">
    <text evidence="2">The sequence shown here is derived from an EMBL/GenBank/DDBJ whole genome shotgun (WGS) entry which is preliminary data.</text>
</comment>
<evidence type="ECO:0000313" key="3">
    <source>
        <dbReference type="Proteomes" id="UP000228687"/>
    </source>
</evidence>
<evidence type="ECO:0000313" key="2">
    <source>
        <dbReference type="EMBL" id="PIS43241.1"/>
    </source>
</evidence>
<name>A0A2H0YXM0_9BACT</name>
<evidence type="ECO:0000256" key="1">
    <source>
        <dbReference type="SAM" id="Phobius"/>
    </source>
</evidence>
<organism evidence="2 3">
    <name type="scientific">Candidatus Kaiserbacteria bacterium CG08_land_8_20_14_0_20_50_21</name>
    <dbReference type="NCBI Taxonomy" id="1974604"/>
    <lineage>
        <taxon>Bacteria</taxon>
        <taxon>Candidatus Kaiseribacteriota</taxon>
    </lineage>
</organism>
<reference evidence="3" key="1">
    <citation type="submission" date="2017-09" db="EMBL/GenBank/DDBJ databases">
        <title>Depth-based differentiation of microbial function through sediment-hosted aquifers and enrichment of novel symbionts in the deep terrestrial subsurface.</title>
        <authorList>
            <person name="Probst A.J."/>
            <person name="Ladd B."/>
            <person name="Jarett J.K."/>
            <person name="Geller-Mcgrath D.E."/>
            <person name="Sieber C.M.K."/>
            <person name="Emerson J.B."/>
            <person name="Anantharaman K."/>
            <person name="Thomas B.C."/>
            <person name="Malmstrom R."/>
            <person name="Stieglmeier M."/>
            <person name="Klingl A."/>
            <person name="Woyke T."/>
            <person name="Ryan C.M."/>
            <person name="Banfield J.F."/>
        </authorList>
    </citation>
    <scope>NUCLEOTIDE SEQUENCE [LARGE SCALE GENOMIC DNA]</scope>
</reference>
<keyword evidence="1" id="KW-1133">Transmembrane helix</keyword>
<accession>A0A2H0YXM0</accession>
<dbReference type="AlphaFoldDB" id="A0A2H0YXM0"/>
<protein>
    <submittedName>
        <fullName evidence="2">Uncharacterized protein</fullName>
    </submittedName>
</protein>
<gene>
    <name evidence="2" type="ORF">COT23_02385</name>
</gene>
<keyword evidence="1" id="KW-0812">Transmembrane</keyword>
<keyword evidence="1" id="KW-0472">Membrane</keyword>
<dbReference type="Proteomes" id="UP000228687">
    <property type="component" value="Unassembled WGS sequence"/>
</dbReference>
<dbReference type="EMBL" id="PEXT01000050">
    <property type="protein sequence ID" value="PIS43241.1"/>
    <property type="molecule type" value="Genomic_DNA"/>
</dbReference>
<proteinExistence type="predicted"/>
<feature type="transmembrane region" description="Helical" evidence="1">
    <location>
        <begin position="45"/>
        <end position="68"/>
    </location>
</feature>